<dbReference type="Proteomes" id="UP000095282">
    <property type="component" value="Unplaced"/>
</dbReference>
<accession>A0A1I7UYB3</accession>
<keyword evidence="1" id="KW-1185">Reference proteome</keyword>
<sequence>MVVVSFNIYTYSRLKMLFKLVMTMEGQKQNDENSLRLLSYQAYLRALKEVSTYFTQNNCISSVYKYFHR</sequence>
<protein>
    <submittedName>
        <fullName evidence="2">HEPN domain-containing protein</fullName>
    </submittedName>
</protein>
<dbReference type="WBParaSite" id="Csp11.Scaffold630.g20560.t1">
    <property type="protein sequence ID" value="Csp11.Scaffold630.g20560.t1"/>
    <property type="gene ID" value="Csp11.Scaffold630.g20560"/>
</dbReference>
<name>A0A1I7UYB3_9PELO</name>
<evidence type="ECO:0000313" key="2">
    <source>
        <dbReference type="WBParaSite" id="Csp11.Scaffold630.g20560.t1"/>
    </source>
</evidence>
<proteinExistence type="predicted"/>
<reference evidence="2" key="1">
    <citation type="submission" date="2016-11" db="UniProtKB">
        <authorList>
            <consortium name="WormBaseParasite"/>
        </authorList>
    </citation>
    <scope>IDENTIFICATION</scope>
</reference>
<dbReference type="AlphaFoldDB" id="A0A1I7UYB3"/>
<evidence type="ECO:0000313" key="1">
    <source>
        <dbReference type="Proteomes" id="UP000095282"/>
    </source>
</evidence>
<organism evidence="1 2">
    <name type="scientific">Caenorhabditis tropicalis</name>
    <dbReference type="NCBI Taxonomy" id="1561998"/>
    <lineage>
        <taxon>Eukaryota</taxon>
        <taxon>Metazoa</taxon>
        <taxon>Ecdysozoa</taxon>
        <taxon>Nematoda</taxon>
        <taxon>Chromadorea</taxon>
        <taxon>Rhabditida</taxon>
        <taxon>Rhabditina</taxon>
        <taxon>Rhabditomorpha</taxon>
        <taxon>Rhabditoidea</taxon>
        <taxon>Rhabditidae</taxon>
        <taxon>Peloderinae</taxon>
        <taxon>Caenorhabditis</taxon>
    </lineage>
</organism>